<keyword evidence="2" id="KW-1185">Reference proteome</keyword>
<protein>
    <submittedName>
        <fullName evidence="1">Uncharacterized protein</fullName>
    </submittedName>
</protein>
<evidence type="ECO:0000313" key="1">
    <source>
        <dbReference type="EMBL" id="GBP87991.1"/>
    </source>
</evidence>
<gene>
    <name evidence="1" type="ORF">EVAR_66202_1</name>
</gene>
<dbReference type="Proteomes" id="UP000299102">
    <property type="component" value="Unassembled WGS sequence"/>
</dbReference>
<sequence>MENLRDVTRCSPRCRKRTGHSIGTCPSYSGATQVAKEHRIISPPRKSSERSMCSSRHGESGLLQSKQTHCSIFVRSQNGTRYTTRETRFTVAESYCGQLGCCIKMNTLDRIDIGGDCYAPQGKNTKHLSPRREKKPALWRKRSLMRKFCEYEEQAQRSRGRVSFVREDFNFLEQKKMRTRIAIMGPMTIWVGYGGNLIPHRDGLR</sequence>
<dbReference type="EMBL" id="BGZK01001899">
    <property type="protein sequence ID" value="GBP87991.1"/>
    <property type="molecule type" value="Genomic_DNA"/>
</dbReference>
<organism evidence="1 2">
    <name type="scientific">Eumeta variegata</name>
    <name type="common">Bagworm moth</name>
    <name type="synonym">Eumeta japonica</name>
    <dbReference type="NCBI Taxonomy" id="151549"/>
    <lineage>
        <taxon>Eukaryota</taxon>
        <taxon>Metazoa</taxon>
        <taxon>Ecdysozoa</taxon>
        <taxon>Arthropoda</taxon>
        <taxon>Hexapoda</taxon>
        <taxon>Insecta</taxon>
        <taxon>Pterygota</taxon>
        <taxon>Neoptera</taxon>
        <taxon>Endopterygota</taxon>
        <taxon>Lepidoptera</taxon>
        <taxon>Glossata</taxon>
        <taxon>Ditrysia</taxon>
        <taxon>Tineoidea</taxon>
        <taxon>Psychidae</taxon>
        <taxon>Oiketicinae</taxon>
        <taxon>Eumeta</taxon>
    </lineage>
</organism>
<dbReference type="AlphaFoldDB" id="A0A4C1ZGM4"/>
<name>A0A4C1ZGM4_EUMVA</name>
<reference evidence="1 2" key="1">
    <citation type="journal article" date="2019" name="Commun. Biol.">
        <title>The bagworm genome reveals a unique fibroin gene that provides high tensile strength.</title>
        <authorList>
            <person name="Kono N."/>
            <person name="Nakamura H."/>
            <person name="Ohtoshi R."/>
            <person name="Tomita M."/>
            <person name="Numata K."/>
            <person name="Arakawa K."/>
        </authorList>
    </citation>
    <scope>NUCLEOTIDE SEQUENCE [LARGE SCALE GENOMIC DNA]</scope>
</reference>
<comment type="caution">
    <text evidence="1">The sequence shown here is derived from an EMBL/GenBank/DDBJ whole genome shotgun (WGS) entry which is preliminary data.</text>
</comment>
<accession>A0A4C1ZGM4</accession>
<evidence type="ECO:0000313" key="2">
    <source>
        <dbReference type="Proteomes" id="UP000299102"/>
    </source>
</evidence>
<proteinExistence type="predicted"/>